<dbReference type="KEGG" id="tmn:UCRPA7_1600"/>
<dbReference type="HOGENOM" id="CLU_088991_0_0_1"/>
<dbReference type="AlphaFoldDB" id="R8BUD8"/>
<keyword evidence="3" id="KW-1185">Reference proteome</keyword>
<feature type="compositionally biased region" description="Polar residues" evidence="1">
    <location>
        <begin position="161"/>
        <end position="176"/>
    </location>
</feature>
<feature type="region of interest" description="Disordered" evidence="1">
    <location>
        <begin position="1"/>
        <end position="53"/>
    </location>
</feature>
<evidence type="ECO:0000313" key="2">
    <source>
        <dbReference type="EMBL" id="EOO02904.1"/>
    </source>
</evidence>
<dbReference type="RefSeq" id="XP_007912371.1">
    <property type="nucleotide sequence ID" value="XM_007914180.1"/>
</dbReference>
<dbReference type="eggNOG" id="ENOG502RJR0">
    <property type="taxonomic scope" value="Eukaryota"/>
</dbReference>
<protein>
    <submittedName>
        <fullName evidence="2">Uncharacterized protein</fullName>
    </submittedName>
</protein>
<organism evidence="2 3">
    <name type="scientific">Phaeoacremonium minimum (strain UCR-PA7)</name>
    <name type="common">Esca disease fungus</name>
    <name type="synonym">Togninia minima</name>
    <dbReference type="NCBI Taxonomy" id="1286976"/>
    <lineage>
        <taxon>Eukaryota</taxon>
        <taxon>Fungi</taxon>
        <taxon>Dikarya</taxon>
        <taxon>Ascomycota</taxon>
        <taxon>Pezizomycotina</taxon>
        <taxon>Sordariomycetes</taxon>
        <taxon>Sordariomycetidae</taxon>
        <taxon>Togniniales</taxon>
        <taxon>Togniniaceae</taxon>
        <taxon>Phaeoacremonium</taxon>
    </lineage>
</organism>
<dbReference type="GeneID" id="19321766"/>
<accession>R8BUD8</accession>
<name>R8BUD8_PHAM7</name>
<dbReference type="OrthoDB" id="5305418at2759"/>
<evidence type="ECO:0000256" key="1">
    <source>
        <dbReference type="SAM" id="MobiDB-lite"/>
    </source>
</evidence>
<sequence length="246" mass="25292">MASLPAQHPRLALHLTDRALTPIISSGNPTTSHSSSSQSQSQQQKQKQQQQQQQLAALSALSTTALTAYDAAKRLDMGSPLRVVVEHGPVAPTDDHGDGGGGPLVLQSFMCPMSLALGPTGRGRRGSDSDGSLDTAVTPTEGGGGGGSGGAHTPEAGASAVNGTSSRGAEGSSRQVLGSAVIDDEDDEDDEDDGANHPPMLIGVVVAPGADDASEARRAAGRLERLARVFQTEWVAEQRREDDGIE</sequence>
<evidence type="ECO:0000313" key="3">
    <source>
        <dbReference type="Proteomes" id="UP000014074"/>
    </source>
</evidence>
<feature type="region of interest" description="Disordered" evidence="1">
    <location>
        <begin position="116"/>
        <end position="176"/>
    </location>
</feature>
<dbReference type="EMBL" id="KB932886">
    <property type="protein sequence ID" value="EOO02904.1"/>
    <property type="molecule type" value="Genomic_DNA"/>
</dbReference>
<proteinExistence type="predicted"/>
<gene>
    <name evidence="2" type="ORF">UCRPA7_1600</name>
</gene>
<dbReference type="Proteomes" id="UP000014074">
    <property type="component" value="Unassembled WGS sequence"/>
</dbReference>
<dbReference type="InterPro" id="IPR035186">
    <property type="entry name" value="DUF5308"/>
</dbReference>
<feature type="compositionally biased region" description="Low complexity" evidence="1">
    <location>
        <begin position="30"/>
        <end position="53"/>
    </location>
</feature>
<dbReference type="Pfam" id="PF17233">
    <property type="entry name" value="DUF5308"/>
    <property type="match status" value="1"/>
</dbReference>
<reference evidence="3" key="1">
    <citation type="journal article" date="2013" name="Genome Announc.">
        <title>Draft genome sequence of the ascomycete Phaeoacremonium aleophilum strain UCR-PA7, a causal agent of the esca disease complex in grapevines.</title>
        <authorList>
            <person name="Blanco-Ulate B."/>
            <person name="Rolshausen P."/>
            <person name="Cantu D."/>
        </authorList>
    </citation>
    <scope>NUCLEOTIDE SEQUENCE [LARGE SCALE GENOMIC DNA]</scope>
    <source>
        <strain evidence="3">UCR-PA7</strain>
    </source>
</reference>
<feature type="compositionally biased region" description="Gly residues" evidence="1">
    <location>
        <begin position="141"/>
        <end position="150"/>
    </location>
</feature>